<comment type="caution">
    <text evidence="1">The sequence shown here is derived from an EMBL/GenBank/DDBJ whole genome shotgun (WGS) entry which is preliminary data.</text>
</comment>
<evidence type="ECO:0000313" key="1">
    <source>
        <dbReference type="EMBL" id="HHP81721.1"/>
    </source>
</evidence>
<sequence>MSNMFSNLLFMPLTRIGILENLSLRYITLGFMEYSNANTSLITDSINNSYPDDPSFQTTLQKVLNGSVFERYAASPLNRSSFENTIVFAVAYASSPSMKPF</sequence>
<name>A0A7C5XHH8_9CREN</name>
<accession>A0A7C5XHH8</accession>
<proteinExistence type="predicted"/>
<organism evidence="1">
    <name type="scientific">Ignisphaera aggregans</name>
    <dbReference type="NCBI Taxonomy" id="334771"/>
    <lineage>
        <taxon>Archaea</taxon>
        <taxon>Thermoproteota</taxon>
        <taxon>Thermoprotei</taxon>
        <taxon>Desulfurococcales</taxon>
        <taxon>Desulfurococcaceae</taxon>
        <taxon>Ignisphaera</taxon>
    </lineage>
</organism>
<gene>
    <name evidence="1" type="ORF">ENM84_03560</name>
</gene>
<dbReference type="EMBL" id="DRZI01000151">
    <property type="protein sequence ID" value="HHP81721.1"/>
    <property type="molecule type" value="Genomic_DNA"/>
</dbReference>
<protein>
    <submittedName>
        <fullName evidence="1">Uncharacterized protein</fullName>
    </submittedName>
</protein>
<reference evidence="1" key="1">
    <citation type="journal article" date="2020" name="mSystems">
        <title>Genome- and Community-Level Interaction Insights into Carbon Utilization and Element Cycling Functions of Hydrothermarchaeota in Hydrothermal Sediment.</title>
        <authorList>
            <person name="Zhou Z."/>
            <person name="Liu Y."/>
            <person name="Xu W."/>
            <person name="Pan J."/>
            <person name="Luo Z.H."/>
            <person name="Li M."/>
        </authorList>
    </citation>
    <scope>NUCLEOTIDE SEQUENCE [LARGE SCALE GENOMIC DNA]</scope>
    <source>
        <strain evidence="1">SpSt-1121</strain>
    </source>
</reference>
<dbReference type="AlphaFoldDB" id="A0A7C5XHH8"/>